<reference evidence="2" key="2">
    <citation type="submission" date="2021-10" db="EMBL/GenBank/DDBJ databases">
        <title>Phylogenomics reveals ancestral predisposition of the termite-cultivated fungus Termitomyces towards a domesticated lifestyle.</title>
        <authorList>
            <person name="Auxier B."/>
            <person name="Grum-Grzhimaylo A."/>
            <person name="Cardenas M.E."/>
            <person name="Lodge J.D."/>
            <person name="Laessoe T."/>
            <person name="Pedersen O."/>
            <person name="Smith M.E."/>
            <person name="Kuyper T.W."/>
            <person name="Franco-Molano E.A."/>
            <person name="Baroni T.J."/>
            <person name="Aanen D.K."/>
        </authorList>
    </citation>
    <scope>NUCLEOTIDE SEQUENCE</scope>
    <source>
        <strain evidence="2">AP01</strain>
        <tissue evidence="2">Mycelium</tissue>
    </source>
</reference>
<dbReference type="EMBL" id="JABCKV010000523">
    <property type="protein sequence ID" value="KAG5640756.1"/>
    <property type="molecule type" value="Genomic_DNA"/>
</dbReference>
<dbReference type="AlphaFoldDB" id="A0A9P7KAD4"/>
<evidence type="ECO:0000313" key="2">
    <source>
        <dbReference type="EMBL" id="KAG5640756.1"/>
    </source>
</evidence>
<dbReference type="PANTHER" id="PTHR42923">
    <property type="entry name" value="PROTOPORPHYRINOGEN OXIDASE"/>
    <property type="match status" value="1"/>
</dbReference>
<dbReference type="Pfam" id="PF01593">
    <property type="entry name" value="Amino_oxidase"/>
    <property type="match status" value="1"/>
</dbReference>
<protein>
    <recommendedName>
        <fullName evidence="1">Amine oxidase domain-containing protein</fullName>
    </recommendedName>
</protein>
<gene>
    <name evidence="2" type="ORF">DXG03_007302</name>
</gene>
<reference evidence="2" key="1">
    <citation type="submission" date="2020-07" db="EMBL/GenBank/DDBJ databases">
        <authorList>
            <person name="Nieuwenhuis M."/>
            <person name="Van De Peppel L.J.J."/>
        </authorList>
    </citation>
    <scope>NUCLEOTIDE SEQUENCE</scope>
    <source>
        <strain evidence="2">AP01</strain>
        <tissue evidence="2">Mycelium</tissue>
    </source>
</reference>
<evidence type="ECO:0000259" key="1">
    <source>
        <dbReference type="Pfam" id="PF01593"/>
    </source>
</evidence>
<dbReference type="InterPro" id="IPR050464">
    <property type="entry name" value="Zeta_carotene_desat/Oxidored"/>
</dbReference>
<evidence type="ECO:0000313" key="3">
    <source>
        <dbReference type="Proteomes" id="UP000775547"/>
    </source>
</evidence>
<dbReference type="SUPFAM" id="SSF51905">
    <property type="entry name" value="FAD/NAD(P)-binding domain"/>
    <property type="match status" value="1"/>
</dbReference>
<accession>A0A9P7KAD4</accession>
<dbReference type="InterPro" id="IPR036188">
    <property type="entry name" value="FAD/NAD-bd_sf"/>
</dbReference>
<dbReference type="Gene3D" id="3.50.50.60">
    <property type="entry name" value="FAD/NAD(P)-binding domain"/>
    <property type="match status" value="1"/>
</dbReference>
<comment type="caution">
    <text evidence="2">The sequence shown here is derived from an EMBL/GenBank/DDBJ whole genome shotgun (WGS) entry which is preliminary data.</text>
</comment>
<dbReference type="GO" id="GO:0005743">
    <property type="term" value="C:mitochondrial inner membrane"/>
    <property type="evidence" value="ECO:0007669"/>
    <property type="project" value="TreeGrafter"/>
</dbReference>
<organism evidence="2 3">
    <name type="scientific">Asterophora parasitica</name>
    <dbReference type="NCBI Taxonomy" id="117018"/>
    <lineage>
        <taxon>Eukaryota</taxon>
        <taxon>Fungi</taxon>
        <taxon>Dikarya</taxon>
        <taxon>Basidiomycota</taxon>
        <taxon>Agaricomycotina</taxon>
        <taxon>Agaricomycetes</taxon>
        <taxon>Agaricomycetidae</taxon>
        <taxon>Agaricales</taxon>
        <taxon>Tricholomatineae</taxon>
        <taxon>Lyophyllaceae</taxon>
        <taxon>Asterophora</taxon>
    </lineage>
</organism>
<dbReference type="PANTHER" id="PTHR42923:SF3">
    <property type="entry name" value="PROTOPORPHYRINOGEN OXIDASE"/>
    <property type="match status" value="1"/>
</dbReference>
<dbReference type="Proteomes" id="UP000775547">
    <property type="component" value="Unassembled WGS sequence"/>
</dbReference>
<name>A0A9P7KAD4_9AGAR</name>
<proteinExistence type="predicted"/>
<dbReference type="OrthoDB" id="438553at2759"/>
<sequence length="233" mass="25195">MLLERQNRFRGWVRSEKAQLGNDGQSASGDSNANISLTVEAGPRTLRPASKAILELIHLLNLQPALLTTPRTAPAARSRFLYAPSIQSGLTAIPTSPFAFLRSPLRKILLSTILRKPLRKKDRFTDLSTELSSAKDYDESLDVFLSHRLGPEVARVMGSALCHGIYAADSRELSVRAAFPSLYSVEERGGGSVVRGILKGLLGFGKAAQEGQAADYGLGIVEALIRGVAVYSF</sequence>
<dbReference type="InterPro" id="IPR002937">
    <property type="entry name" value="Amino_oxidase"/>
</dbReference>
<dbReference type="GO" id="GO:0004729">
    <property type="term" value="F:oxygen-dependent protoporphyrinogen oxidase activity"/>
    <property type="evidence" value="ECO:0007669"/>
    <property type="project" value="TreeGrafter"/>
</dbReference>
<feature type="domain" description="Amine oxidase" evidence="1">
    <location>
        <begin position="2"/>
        <end position="194"/>
    </location>
</feature>
<keyword evidence="3" id="KW-1185">Reference proteome</keyword>